<sequence>MSIRSRFIQAVLASLMVAAAGPSYALEFPQTRDRGAPARGPSLATRGETCLDPQQKPSLTSILPHNAISTAFGADADIPLSLWFYIPETGAVNAELTVVDEVGEDVYQEIVTLPDTPGTIQLQLPRYQSDGVTPIFAAGNLYYWDLALVCDPRDRSDDVLIGGGIQRLDASPALLAELEAAADDALAQAELYAAAGAWQETLTLAASLRSTNPDPWTQLLSSVDLDAVAAQPIVGQEAAVVDVAPPAVPMAVPSSDVDHGTSNLEQLLDGIR</sequence>
<accession>A0ABS5Y5S4</accession>
<dbReference type="InterPro" id="IPR010328">
    <property type="entry name" value="DUF928"/>
</dbReference>
<proteinExistence type="predicted"/>
<dbReference type="EMBL" id="JADOER010000011">
    <property type="protein sequence ID" value="MBT9313157.1"/>
    <property type="molecule type" value="Genomic_DNA"/>
</dbReference>
<evidence type="ECO:0000313" key="2">
    <source>
        <dbReference type="EMBL" id="MBT9313157.1"/>
    </source>
</evidence>
<gene>
    <name evidence="2" type="ORF">IXB28_13140</name>
</gene>
<reference evidence="2 3" key="1">
    <citation type="journal article" date="2021" name="Mar. Drugs">
        <title>Genome Reduction and Secondary Metabolism of the Marine Sponge-Associated Cyanobacterium Leptothoe.</title>
        <authorList>
            <person name="Konstantinou D."/>
            <person name="Popin R.V."/>
            <person name="Fewer D.P."/>
            <person name="Sivonen K."/>
            <person name="Gkelis S."/>
        </authorList>
    </citation>
    <scope>NUCLEOTIDE SEQUENCE [LARGE SCALE GENOMIC DNA]</scope>
    <source>
        <strain evidence="2 3">TAU-MAC 1615</strain>
    </source>
</reference>
<comment type="caution">
    <text evidence="2">The sequence shown here is derived from an EMBL/GenBank/DDBJ whole genome shotgun (WGS) entry which is preliminary data.</text>
</comment>
<feature type="chain" id="PRO_5046582462" evidence="1">
    <location>
        <begin position="26"/>
        <end position="272"/>
    </location>
</feature>
<keyword evidence="3" id="KW-1185">Reference proteome</keyword>
<dbReference type="Pfam" id="PF06051">
    <property type="entry name" value="DUF928"/>
    <property type="match status" value="1"/>
</dbReference>
<dbReference type="Proteomes" id="UP001196661">
    <property type="component" value="Unassembled WGS sequence"/>
</dbReference>
<protein>
    <submittedName>
        <fullName evidence="2">DUF928 domain-containing protein</fullName>
    </submittedName>
</protein>
<evidence type="ECO:0000256" key="1">
    <source>
        <dbReference type="SAM" id="SignalP"/>
    </source>
</evidence>
<evidence type="ECO:0000313" key="3">
    <source>
        <dbReference type="Proteomes" id="UP001196661"/>
    </source>
</evidence>
<organism evidence="2 3">
    <name type="scientific">Leptothoe kymatousa TAU-MAC 1615</name>
    <dbReference type="NCBI Taxonomy" id="2364775"/>
    <lineage>
        <taxon>Bacteria</taxon>
        <taxon>Bacillati</taxon>
        <taxon>Cyanobacteriota</taxon>
        <taxon>Cyanophyceae</taxon>
        <taxon>Nodosilineales</taxon>
        <taxon>Cymatolegaceae</taxon>
        <taxon>Leptothoe</taxon>
        <taxon>Leptothoe kymatousa</taxon>
    </lineage>
</organism>
<keyword evidence="1" id="KW-0732">Signal</keyword>
<name>A0ABS5Y5S4_9CYAN</name>
<dbReference type="RefSeq" id="WP_215619038.1">
    <property type="nucleotide sequence ID" value="NZ_JADOER010000011.1"/>
</dbReference>
<feature type="signal peptide" evidence="1">
    <location>
        <begin position="1"/>
        <end position="25"/>
    </location>
</feature>